<dbReference type="EMBL" id="KM613043">
    <property type="protein sequence ID" value="AIU53939.1"/>
    <property type="molecule type" value="Genomic_DNA"/>
</dbReference>
<proteinExistence type="predicted"/>
<dbReference type="RefSeq" id="WP_172686348.1">
    <property type="nucleotide sequence ID" value="NZ_KM613043.1"/>
</dbReference>
<accession>A0A097PT92</accession>
<sequence length="72" mass="8454">MLLVVAISDLVLQNHLLRKVDKVLDLNYIYLQQEDKYCLDDGSSKNRFCDFIPNNIDKKIIQDKINKSNNKK</sequence>
<organism evidence="1">
    <name type="scientific">Macrococcoides caseolyticum</name>
    <dbReference type="NCBI Taxonomy" id="69966"/>
    <lineage>
        <taxon>Bacteria</taxon>
        <taxon>Bacillati</taxon>
        <taxon>Bacillota</taxon>
        <taxon>Bacilli</taxon>
        <taxon>Bacillales</taxon>
        <taxon>Staphylococcaceae</taxon>
        <taxon>Macrococcoides</taxon>
    </lineage>
</organism>
<geneLocation type="plasmid" evidence="1">
    <name>pBac115</name>
</geneLocation>
<evidence type="ECO:0000313" key="1">
    <source>
        <dbReference type="EMBL" id="AIU53939.1"/>
    </source>
</evidence>
<keyword evidence="1" id="KW-0614">Plasmid</keyword>
<reference evidence="1" key="1">
    <citation type="journal article" date="2014" name="J. Bacteriol.">
        <title>Characterization of a novel plasmid-borne thiopeptide gene cluster in Staphylococcus epidermidis strain 115.</title>
        <authorList>
            <person name="Bennallack P.R."/>
            <person name="Burt S.R."/>
            <person name="Heder M.J."/>
            <person name="Robison R.A."/>
            <person name="Griffitts J.S."/>
        </authorList>
    </citation>
    <scope>NUCLEOTIDE SEQUENCE</scope>
    <source>
        <strain evidence="1">115</strain>
        <plasmid evidence="1">pBac115</plasmid>
    </source>
</reference>
<dbReference type="AlphaFoldDB" id="A0A097PT92"/>
<name>A0A097PT92_9STAP</name>
<protein>
    <submittedName>
        <fullName evidence="1">Putative transposase</fullName>
    </submittedName>
</protein>